<reference evidence="2 3" key="1">
    <citation type="submission" date="2010-05" db="EMBL/GenBank/DDBJ databases">
        <title>The Genome Sequence of Thecamonas trahens ATCC 50062.</title>
        <authorList>
            <consortium name="The Broad Institute Genome Sequencing Platform"/>
            <person name="Russ C."/>
            <person name="Cuomo C."/>
            <person name="Shea T."/>
            <person name="Young S.K."/>
            <person name="Zeng Q."/>
            <person name="Koehrsen M."/>
            <person name="Haas B."/>
            <person name="Borodovsky M."/>
            <person name="Guigo R."/>
            <person name="Alvarado L."/>
            <person name="Berlin A."/>
            <person name="Bochicchio J."/>
            <person name="Borenstein D."/>
            <person name="Chapman S."/>
            <person name="Chen Z."/>
            <person name="Freedman E."/>
            <person name="Gellesch M."/>
            <person name="Goldberg J."/>
            <person name="Griggs A."/>
            <person name="Gujja S."/>
            <person name="Heilman E."/>
            <person name="Heiman D."/>
            <person name="Hepburn T."/>
            <person name="Howarth C."/>
            <person name="Jen D."/>
            <person name="Larson L."/>
            <person name="Mehta T."/>
            <person name="Park D."/>
            <person name="Pearson M."/>
            <person name="Roberts A."/>
            <person name="Saif S."/>
            <person name="Shenoy N."/>
            <person name="Sisk P."/>
            <person name="Stolte C."/>
            <person name="Sykes S."/>
            <person name="Thomson T."/>
            <person name="Walk T."/>
            <person name="White J."/>
            <person name="Yandava C."/>
            <person name="Burger G."/>
            <person name="Gray M.W."/>
            <person name="Holland P.W.H."/>
            <person name="King N."/>
            <person name="Lang F.B.F."/>
            <person name="Roger A.J."/>
            <person name="Ruiz-Trillo I."/>
            <person name="Lander E."/>
            <person name="Nusbaum C."/>
        </authorList>
    </citation>
    <scope>NUCLEOTIDE SEQUENCE [LARGE SCALE GENOMIC DNA]</scope>
    <source>
        <strain evidence="2 3">ATCC 50062</strain>
    </source>
</reference>
<name>A0A0L0DKQ3_THETB</name>
<keyword evidence="3" id="KW-1185">Reference proteome</keyword>
<evidence type="ECO:0000256" key="1">
    <source>
        <dbReference type="SAM" id="MobiDB-lite"/>
    </source>
</evidence>
<sequence>HTRMSALPPRQRALQHASSAFDDKLTSLDSLLLQRTGRLGEAKASRTKATPSVTTLSSTRANAASSSPARKVSATASRWSSRPSPAFSPDAAGGPRANASSVSSRLYRRNELVAKLAVVRAEAHAMMQVDVAGKLHKLRHDEQFRRSFIDSVKAQRRAAGSPPRSRRPRRLAPLHGKDDTVSRPATPPATKISYKASQELASSTQLSDLTDSPLPPAS</sequence>
<protein>
    <submittedName>
        <fullName evidence="2">Uncharacterized protein</fullName>
    </submittedName>
</protein>
<evidence type="ECO:0000313" key="2">
    <source>
        <dbReference type="EMBL" id="KNC52815.1"/>
    </source>
</evidence>
<dbReference type="AlphaFoldDB" id="A0A0L0DKQ3"/>
<organism evidence="2 3">
    <name type="scientific">Thecamonas trahens ATCC 50062</name>
    <dbReference type="NCBI Taxonomy" id="461836"/>
    <lineage>
        <taxon>Eukaryota</taxon>
        <taxon>Apusozoa</taxon>
        <taxon>Apusomonadida</taxon>
        <taxon>Apusomonadidae</taxon>
        <taxon>Thecamonas</taxon>
    </lineage>
</organism>
<feature type="region of interest" description="Disordered" evidence="1">
    <location>
        <begin position="149"/>
        <end position="218"/>
    </location>
</feature>
<dbReference type="Proteomes" id="UP000054408">
    <property type="component" value="Unassembled WGS sequence"/>
</dbReference>
<feature type="compositionally biased region" description="Polar residues" evidence="1">
    <location>
        <begin position="195"/>
        <end position="210"/>
    </location>
</feature>
<dbReference type="GeneID" id="25567339"/>
<proteinExistence type="predicted"/>
<feature type="region of interest" description="Disordered" evidence="1">
    <location>
        <begin position="37"/>
        <end position="105"/>
    </location>
</feature>
<dbReference type="RefSeq" id="XP_013755123.1">
    <property type="nucleotide sequence ID" value="XM_013899669.1"/>
</dbReference>
<feature type="compositionally biased region" description="Polar residues" evidence="1">
    <location>
        <begin position="47"/>
        <end position="83"/>
    </location>
</feature>
<feature type="non-terminal residue" evidence="2">
    <location>
        <position position="1"/>
    </location>
</feature>
<evidence type="ECO:0000313" key="3">
    <source>
        <dbReference type="Proteomes" id="UP000054408"/>
    </source>
</evidence>
<gene>
    <name evidence="2" type="ORF">AMSG_08710</name>
</gene>
<accession>A0A0L0DKQ3</accession>
<dbReference type="EMBL" id="GL349475">
    <property type="protein sequence ID" value="KNC52815.1"/>
    <property type="molecule type" value="Genomic_DNA"/>
</dbReference>